<feature type="compositionally biased region" description="Low complexity" evidence="1">
    <location>
        <begin position="431"/>
        <end position="444"/>
    </location>
</feature>
<protein>
    <submittedName>
        <fullName evidence="2">Uncharacterized protein</fullName>
    </submittedName>
</protein>
<feature type="compositionally biased region" description="Basic and acidic residues" evidence="1">
    <location>
        <begin position="279"/>
        <end position="288"/>
    </location>
</feature>
<dbReference type="OrthoDB" id="8196075at2759"/>
<dbReference type="Proteomes" id="UP000037069">
    <property type="component" value="Unassembled WGS sequence"/>
</dbReference>
<evidence type="ECO:0000313" key="3">
    <source>
        <dbReference type="Proteomes" id="UP000037069"/>
    </source>
</evidence>
<sequence>MFRLLATTKCKRQQIAILIISFFAYVAGIRNEGNNMLLQQQETTIENSNYQSPNADIKQPTNSNFRPSQQIIDFTPADAAVPQQYKPTYIEPPQSTISNIAIYMNNNKNNNNNNIQQKQETQNDNRRYTIEAAATYGNVGEKQFSFPNEQQIQQQHIPQHLTDKPIYIYRDPYTNENYHYTPTEANVKDSIATTYNHNNYNNNGYKQQQDTHHYQLHNDDNQEYLVQSSMVVGTHQQQQQQPNPFRPYMSLSDDKDVYLKRPGLVYDDKPSYSHPNSVIDKKSEEEQTLKANKISYDSHDYPPPSYFQQQTSNFLPTPVPTSTSRPAIRPTPPPTPPPRQEFRPTTPTQSTIFNQQPPPQQYLQSSQSTLPNYANNIDNYLLNKQPSSDYYRTELPPPSYLQQQKLQLQYETRPPSYEYDNRPQSLPPPYQQQYQQYESRPPSYGNRETSYPQYETPRPPPPPRPSYNNYYDYQIGEIPPPGQSSLPPSQQFNYPYPRPPPSQYPYQGPYRPPPPPAQQQQSGLATLVQYAPQFTSLLLSGVGGGGGSNTNSPLGSLIGALTGGATAPQTSASSSSSYNRRPVNSQLIKALENIARNDDLQCVPKVLCQMIAAQTQRGQLPTFITSPAITNFLAGFPAASPALIYGRAALLGLSGGEKSCHQTYVKCPKNEYEIIYYLNNHRGGFFKFFSEPDEQQQTNHDSTQQGATSLFSILSALTGTPPATTTTPRPKPKPQAPSADITSGIGNFFTQLLSDYMGGATVEYQRRLKRSLDDKIKFEDEVSEENHRDMIKFEDERREHQGDVLKFKDEDYDNNEESHQNNATVEDEEDFHDEEDNEDTQQGVGFQDDDEQDYDDAEGRILHKNSRRRKRIKFFPEMRETSDEIDKEEELKKIIKKFNEFNRVRKLKFPTSSEEHQYIDVGHEEGLRKGKFLQDNLPYQQQNYGHDYNNYVENTYDDFQKESKKIKFIDDHVGEDNKEQPQSLYSYYLEKPKDHKTKLVFPEREGKILNRPYYAASYLHDYLQEQTQQHQQQQQLEPESELLTDEKFVLSNSQRPLRYSEFPNTSSANVYNTHINSLQSQNSFSSNTAVNNNIYVASSPAISSSSGSNHFLPTPPPDDNDYTAANTIYTNKDYSSNQYNYNSLKQSAFYKPPRRYPSISSASSSSLPSSSSGSNNFYKPQRYYSSSNTPTNFNRYHSSLYTTTRRPYVSVTTTRKSDDKNIYVTNSRGVTEYYITPDGRKVYL</sequence>
<feature type="compositionally biased region" description="Low complexity" evidence="1">
    <location>
        <begin position="719"/>
        <end position="728"/>
    </location>
</feature>
<dbReference type="STRING" id="7375.A0A0L0C8N8"/>
<dbReference type="OMA" id="QTYEKCP"/>
<feature type="region of interest" description="Disordered" evidence="1">
    <location>
        <begin position="1102"/>
        <end position="1125"/>
    </location>
</feature>
<proteinExistence type="predicted"/>
<comment type="caution">
    <text evidence="2">The sequence shown here is derived from an EMBL/GenBank/DDBJ whole genome shotgun (WGS) entry which is preliminary data.</text>
</comment>
<accession>A0A0L0C8N8</accession>
<organism evidence="2 3">
    <name type="scientific">Lucilia cuprina</name>
    <name type="common">Green bottle fly</name>
    <name type="synonym">Australian sheep blowfly</name>
    <dbReference type="NCBI Taxonomy" id="7375"/>
    <lineage>
        <taxon>Eukaryota</taxon>
        <taxon>Metazoa</taxon>
        <taxon>Ecdysozoa</taxon>
        <taxon>Arthropoda</taxon>
        <taxon>Hexapoda</taxon>
        <taxon>Insecta</taxon>
        <taxon>Pterygota</taxon>
        <taxon>Neoptera</taxon>
        <taxon>Endopterygota</taxon>
        <taxon>Diptera</taxon>
        <taxon>Brachycera</taxon>
        <taxon>Muscomorpha</taxon>
        <taxon>Oestroidea</taxon>
        <taxon>Calliphoridae</taxon>
        <taxon>Luciliinae</taxon>
        <taxon>Lucilia</taxon>
    </lineage>
</organism>
<feature type="region of interest" description="Disordered" evidence="1">
    <location>
        <begin position="264"/>
        <end position="366"/>
    </location>
</feature>
<feature type="compositionally biased region" description="Low complexity" evidence="1">
    <location>
        <begin position="483"/>
        <end position="495"/>
    </location>
</feature>
<gene>
    <name evidence="2" type="ORF">FF38_05694</name>
</gene>
<feature type="region of interest" description="Disordered" evidence="1">
    <location>
        <begin position="232"/>
        <end position="251"/>
    </location>
</feature>
<name>A0A0L0C8N8_LUCCU</name>
<dbReference type="EMBL" id="JRES01000760">
    <property type="protein sequence ID" value="KNC28597.1"/>
    <property type="molecule type" value="Genomic_DNA"/>
</dbReference>
<dbReference type="AlphaFoldDB" id="A0A0L0C8N8"/>
<feature type="compositionally biased region" description="Polar residues" evidence="1">
    <location>
        <begin position="306"/>
        <end position="315"/>
    </location>
</feature>
<feature type="region of interest" description="Disordered" evidence="1">
    <location>
        <begin position="719"/>
        <end position="742"/>
    </location>
</feature>
<feature type="compositionally biased region" description="Pro residues" evidence="1">
    <location>
        <begin position="329"/>
        <end position="339"/>
    </location>
</feature>
<keyword evidence="3" id="KW-1185">Reference proteome</keyword>
<feature type="region of interest" description="Disordered" evidence="1">
    <location>
        <begin position="803"/>
        <end position="852"/>
    </location>
</feature>
<evidence type="ECO:0000256" key="1">
    <source>
        <dbReference type="SAM" id="MobiDB-lite"/>
    </source>
</evidence>
<feature type="region of interest" description="Disordered" evidence="1">
    <location>
        <begin position="415"/>
        <end position="523"/>
    </location>
</feature>
<reference evidence="2 3" key="1">
    <citation type="journal article" date="2015" name="Nat. Commun.">
        <title>Lucilia cuprina genome unlocks parasitic fly biology to underpin future interventions.</title>
        <authorList>
            <person name="Anstead C.A."/>
            <person name="Korhonen P.K."/>
            <person name="Young N.D."/>
            <person name="Hall R.S."/>
            <person name="Jex A.R."/>
            <person name="Murali S.C."/>
            <person name="Hughes D.S."/>
            <person name="Lee S.F."/>
            <person name="Perry T."/>
            <person name="Stroehlein A.J."/>
            <person name="Ansell B.R."/>
            <person name="Breugelmans B."/>
            <person name="Hofmann A."/>
            <person name="Qu J."/>
            <person name="Dugan S."/>
            <person name="Lee S.L."/>
            <person name="Chao H."/>
            <person name="Dinh H."/>
            <person name="Han Y."/>
            <person name="Doddapaneni H.V."/>
            <person name="Worley K.C."/>
            <person name="Muzny D.M."/>
            <person name="Ioannidis P."/>
            <person name="Waterhouse R.M."/>
            <person name="Zdobnov E.M."/>
            <person name="James P.J."/>
            <person name="Bagnall N.H."/>
            <person name="Kotze A.C."/>
            <person name="Gibbs R.A."/>
            <person name="Richards S."/>
            <person name="Batterham P."/>
            <person name="Gasser R.B."/>
        </authorList>
    </citation>
    <scope>NUCLEOTIDE SEQUENCE [LARGE SCALE GENOMIC DNA]</scope>
    <source>
        <strain evidence="2 3">LS</strain>
        <tissue evidence="2">Full body</tissue>
    </source>
</reference>
<evidence type="ECO:0000313" key="2">
    <source>
        <dbReference type="EMBL" id="KNC28597.1"/>
    </source>
</evidence>
<feature type="compositionally biased region" description="Acidic residues" evidence="1">
    <location>
        <begin position="825"/>
        <end position="839"/>
    </location>
</feature>